<dbReference type="Pfam" id="PF00005">
    <property type="entry name" value="ABC_tran"/>
    <property type="match status" value="1"/>
</dbReference>
<keyword evidence="5" id="KW-1185">Reference proteome</keyword>
<dbReference type="Proteomes" id="UP000003781">
    <property type="component" value="Unassembled WGS sequence"/>
</dbReference>
<evidence type="ECO:0000256" key="2">
    <source>
        <dbReference type="ARBA" id="ARBA00022840"/>
    </source>
</evidence>
<organism evidence="4 5">
    <name type="scientific">Crocosphaera chwakensis CCY0110</name>
    <dbReference type="NCBI Taxonomy" id="391612"/>
    <lineage>
        <taxon>Bacteria</taxon>
        <taxon>Bacillati</taxon>
        <taxon>Cyanobacteriota</taxon>
        <taxon>Cyanophyceae</taxon>
        <taxon>Oscillatoriophycideae</taxon>
        <taxon>Chroococcales</taxon>
        <taxon>Aphanothecaceae</taxon>
        <taxon>Crocosphaera</taxon>
        <taxon>Crocosphaera chwakensis</taxon>
    </lineage>
</organism>
<proteinExistence type="predicted"/>
<dbReference type="RefSeq" id="WP_008277074.1">
    <property type="nucleotide sequence ID" value="NZ_AAXW01000036.1"/>
</dbReference>
<dbReference type="NCBIfam" id="TIGR02324">
    <property type="entry name" value="CP_lyasePhnL"/>
    <property type="match status" value="1"/>
</dbReference>
<evidence type="ECO:0000313" key="5">
    <source>
        <dbReference type="Proteomes" id="UP000003781"/>
    </source>
</evidence>
<reference evidence="4 5" key="1">
    <citation type="submission" date="2007-03" db="EMBL/GenBank/DDBJ databases">
        <authorList>
            <person name="Stal L."/>
            <person name="Ferriera S."/>
            <person name="Johnson J."/>
            <person name="Kravitz S."/>
            <person name="Beeson K."/>
            <person name="Sutton G."/>
            <person name="Rogers Y.-H."/>
            <person name="Friedman R."/>
            <person name="Frazier M."/>
            <person name="Venter J.C."/>
        </authorList>
    </citation>
    <scope>NUCLEOTIDE SEQUENCE [LARGE SCALE GENOMIC DNA]</scope>
    <source>
        <strain evidence="4 5">CCY0110</strain>
    </source>
</reference>
<dbReference type="InterPro" id="IPR003593">
    <property type="entry name" value="AAA+_ATPase"/>
</dbReference>
<evidence type="ECO:0000313" key="4">
    <source>
        <dbReference type="EMBL" id="EAZ89810.1"/>
    </source>
</evidence>
<dbReference type="GO" id="GO:0022857">
    <property type="term" value="F:transmembrane transporter activity"/>
    <property type="evidence" value="ECO:0007669"/>
    <property type="project" value="TreeGrafter"/>
</dbReference>
<dbReference type="InterPro" id="IPR017871">
    <property type="entry name" value="ABC_transporter-like_CS"/>
</dbReference>
<gene>
    <name evidence="4" type="ORF">CY0110_25286</name>
</gene>
<feature type="domain" description="ABC transporter" evidence="3">
    <location>
        <begin position="7"/>
        <end position="238"/>
    </location>
</feature>
<accession>A3IUL8</accession>
<comment type="caution">
    <text evidence="4">The sequence shown here is derived from an EMBL/GenBank/DDBJ whole genome shotgun (WGS) entry which is preliminary data.</text>
</comment>
<keyword evidence="2" id="KW-0067">ATP-binding</keyword>
<evidence type="ECO:0000256" key="1">
    <source>
        <dbReference type="ARBA" id="ARBA00022741"/>
    </source>
</evidence>
<dbReference type="PANTHER" id="PTHR24220">
    <property type="entry name" value="IMPORT ATP-BINDING PROTEIN"/>
    <property type="match status" value="1"/>
</dbReference>
<dbReference type="GO" id="GO:0005524">
    <property type="term" value="F:ATP binding"/>
    <property type="evidence" value="ECO:0007669"/>
    <property type="project" value="UniProtKB-KW"/>
</dbReference>
<dbReference type="OrthoDB" id="508204at2"/>
<protein>
    <submittedName>
        <fullName evidence="4">ABC transporter related protein</fullName>
    </submittedName>
</protein>
<evidence type="ECO:0000259" key="3">
    <source>
        <dbReference type="PROSITE" id="PS50893"/>
    </source>
</evidence>
<dbReference type="Gene3D" id="3.40.50.300">
    <property type="entry name" value="P-loop containing nucleotide triphosphate hydrolases"/>
    <property type="match status" value="1"/>
</dbReference>
<name>A3IUL8_9CHRO</name>
<dbReference type="PROSITE" id="PS00211">
    <property type="entry name" value="ABC_TRANSPORTER_1"/>
    <property type="match status" value="1"/>
</dbReference>
<dbReference type="InterPro" id="IPR027417">
    <property type="entry name" value="P-loop_NTPase"/>
</dbReference>
<keyword evidence="1" id="KW-0547">Nucleotide-binding</keyword>
<dbReference type="PROSITE" id="PS50893">
    <property type="entry name" value="ABC_TRANSPORTER_2"/>
    <property type="match status" value="1"/>
</dbReference>
<dbReference type="AlphaFoldDB" id="A3IUL8"/>
<dbReference type="GO" id="GO:0016887">
    <property type="term" value="F:ATP hydrolysis activity"/>
    <property type="evidence" value="ECO:0007669"/>
    <property type="project" value="InterPro"/>
</dbReference>
<dbReference type="GO" id="GO:0005886">
    <property type="term" value="C:plasma membrane"/>
    <property type="evidence" value="ECO:0007669"/>
    <property type="project" value="TreeGrafter"/>
</dbReference>
<dbReference type="InterPro" id="IPR003439">
    <property type="entry name" value="ABC_transporter-like_ATP-bd"/>
</dbReference>
<dbReference type="InterPro" id="IPR012701">
    <property type="entry name" value="CP_lyase_PhnL"/>
</dbReference>
<dbReference type="SUPFAM" id="SSF52540">
    <property type="entry name" value="P-loop containing nucleoside triphosphate hydrolases"/>
    <property type="match status" value="1"/>
</dbReference>
<dbReference type="eggNOG" id="COG4778">
    <property type="taxonomic scope" value="Bacteria"/>
</dbReference>
<sequence>MSNNLVLKIENLSKTFFLHEQQKFIPSAENIFLEAFSGKITAITGESGVGKSSILKCVYGTYLASEGSIFYYTKDKECLDLATVSEQEMMRLRKTDISFVTQFLNYLPRKSTIDVVAKPLFDLGMDQKEAREKTKHLLAEIKLPERLWNLSPSTFSGGEKQRVNIARGMIFSPRLLLLDEPTASLDKTSAERVMKIIERIKASGTAILIILHDPNLVAQLADFEVYLSSENGQIISKVLS</sequence>
<dbReference type="EMBL" id="AAXW01000036">
    <property type="protein sequence ID" value="EAZ89810.1"/>
    <property type="molecule type" value="Genomic_DNA"/>
</dbReference>
<dbReference type="SMART" id="SM00382">
    <property type="entry name" value="AAA"/>
    <property type="match status" value="1"/>
</dbReference>
<dbReference type="InterPro" id="IPR015854">
    <property type="entry name" value="ABC_transpr_LolD-like"/>
</dbReference>